<dbReference type="GO" id="GO:0051536">
    <property type="term" value="F:iron-sulfur cluster binding"/>
    <property type="evidence" value="ECO:0007669"/>
    <property type="project" value="InterPro"/>
</dbReference>
<comment type="caution">
    <text evidence="3">The sequence shown here is derived from an EMBL/GenBank/DDBJ whole genome shotgun (WGS) entry which is preliminary data.</text>
</comment>
<protein>
    <recommendedName>
        <fullName evidence="1">4Fe-4S ferredoxin-type domain-containing protein</fullName>
    </recommendedName>
</protein>
<dbReference type="Pfam" id="PF13183">
    <property type="entry name" value="Fer4_8"/>
    <property type="match status" value="1"/>
</dbReference>
<evidence type="ECO:0000313" key="4">
    <source>
        <dbReference type="Proteomes" id="UP000256877"/>
    </source>
</evidence>
<dbReference type="Proteomes" id="UP000256877">
    <property type="component" value="Unassembled WGS sequence"/>
</dbReference>
<dbReference type="PANTHER" id="PTHR32479">
    <property type="entry name" value="GLYCOLATE OXIDASE IRON-SULFUR SUBUNIT"/>
    <property type="match status" value="1"/>
</dbReference>
<evidence type="ECO:0000313" key="5">
    <source>
        <dbReference type="Proteomes" id="UP000257123"/>
    </source>
</evidence>
<organism evidence="3 4">
    <name type="scientific">Pyrobaculum aerophilum</name>
    <dbReference type="NCBI Taxonomy" id="13773"/>
    <lineage>
        <taxon>Archaea</taxon>
        <taxon>Thermoproteota</taxon>
        <taxon>Thermoprotei</taxon>
        <taxon>Thermoproteales</taxon>
        <taxon>Thermoproteaceae</taxon>
        <taxon>Pyrobaculum</taxon>
    </lineage>
</organism>
<proteinExistence type="predicted"/>
<dbReference type="InterPro" id="IPR017900">
    <property type="entry name" value="4Fe4S_Fe_S_CS"/>
</dbReference>
<gene>
    <name evidence="2" type="ORF">CGL51_13610</name>
    <name evidence="3" type="ORF">CGL52_06100</name>
</gene>
<reference evidence="4 5" key="1">
    <citation type="submission" date="2017-07" db="EMBL/GenBank/DDBJ databases">
        <title>Draft genome sequence of aerobic hyperthermophilic archaea, Pyrobaculum aerophilum YKB31 and YKB32.</title>
        <authorList>
            <person name="Mochizuki T."/>
            <person name="Berliner A.J."/>
            <person name="Yoshida-Takashima Y."/>
            <person name="Takaki Y."/>
            <person name="Nunoura T."/>
            <person name="Takai K."/>
        </authorList>
    </citation>
    <scope>NUCLEOTIDE SEQUENCE [LARGE SCALE GENOMIC DNA]</scope>
    <source>
        <strain evidence="2 5">YKB31</strain>
        <strain evidence="3 4">YKB32</strain>
    </source>
</reference>
<dbReference type="Proteomes" id="UP000257123">
    <property type="component" value="Unassembled WGS sequence"/>
</dbReference>
<evidence type="ECO:0000313" key="3">
    <source>
        <dbReference type="EMBL" id="RFA98966.1"/>
    </source>
</evidence>
<dbReference type="InterPro" id="IPR017896">
    <property type="entry name" value="4Fe4S_Fe-S-bd"/>
</dbReference>
<dbReference type="Gene3D" id="1.10.1060.10">
    <property type="entry name" value="Alpha-helical ferredoxin"/>
    <property type="match status" value="1"/>
</dbReference>
<dbReference type="AlphaFoldDB" id="A0A371R4H9"/>
<evidence type="ECO:0000313" key="2">
    <source>
        <dbReference type="EMBL" id="RFA93054.1"/>
    </source>
</evidence>
<accession>A0A371R4H9</accession>
<dbReference type="SUPFAM" id="SSF46548">
    <property type="entry name" value="alpha-helical ferredoxin"/>
    <property type="match status" value="1"/>
</dbReference>
<dbReference type="OrthoDB" id="23833at2157"/>
<dbReference type="RefSeq" id="WP_116422095.1">
    <property type="nucleotide sequence ID" value="NZ_NMUE01000072.1"/>
</dbReference>
<name>A0A371R4H9_9CREN</name>
<dbReference type="EMBL" id="NMUE01000072">
    <property type="protein sequence ID" value="RFA93054.1"/>
    <property type="molecule type" value="Genomic_DNA"/>
</dbReference>
<feature type="domain" description="4Fe-4S ferredoxin-type" evidence="1">
    <location>
        <begin position="3"/>
        <end position="33"/>
    </location>
</feature>
<dbReference type="GO" id="GO:0016491">
    <property type="term" value="F:oxidoreductase activity"/>
    <property type="evidence" value="ECO:0007669"/>
    <property type="project" value="UniProtKB-ARBA"/>
</dbReference>
<sequence>MIEKLIAEASKCVYCGFCEFACPTYRAVRMRHFGPRGRVNLIKNFDGKLSKEAYKGIMTCLLCGACDPQCPAGIKITETIRAFKVYLVYNLASQRASS</sequence>
<evidence type="ECO:0000259" key="1">
    <source>
        <dbReference type="PROSITE" id="PS51379"/>
    </source>
</evidence>
<dbReference type="EMBL" id="NMUF01000013">
    <property type="protein sequence ID" value="RFA98966.1"/>
    <property type="molecule type" value="Genomic_DNA"/>
</dbReference>
<dbReference type="InterPro" id="IPR009051">
    <property type="entry name" value="Helical_ferredxn"/>
</dbReference>
<dbReference type="PROSITE" id="PS00198">
    <property type="entry name" value="4FE4S_FER_1"/>
    <property type="match status" value="2"/>
</dbReference>
<dbReference type="PROSITE" id="PS51379">
    <property type="entry name" value="4FE4S_FER_2"/>
    <property type="match status" value="1"/>
</dbReference>
<dbReference type="PANTHER" id="PTHR32479:SF19">
    <property type="entry name" value="ANAEROBIC GLYCEROL-3-PHOSPHATE DEHYDROGENASE SUBUNIT C"/>
    <property type="match status" value="1"/>
</dbReference>